<dbReference type="Gene3D" id="2.20.130.20">
    <property type="match status" value="1"/>
</dbReference>
<dbReference type="Proteomes" id="UP000288716">
    <property type="component" value="Unassembled WGS sequence"/>
</dbReference>
<keyword evidence="1" id="KW-0732">Signal</keyword>
<dbReference type="InterPro" id="IPR001599">
    <property type="entry name" value="Macroglobln_a2"/>
</dbReference>
<evidence type="ECO:0000313" key="4">
    <source>
        <dbReference type="EMBL" id="RWS21608.1"/>
    </source>
</evidence>
<dbReference type="Gene3D" id="2.60.40.1930">
    <property type="match status" value="1"/>
</dbReference>
<organism evidence="4 5">
    <name type="scientific">Leptotrombidium deliense</name>
    <dbReference type="NCBI Taxonomy" id="299467"/>
    <lineage>
        <taxon>Eukaryota</taxon>
        <taxon>Metazoa</taxon>
        <taxon>Ecdysozoa</taxon>
        <taxon>Arthropoda</taxon>
        <taxon>Chelicerata</taxon>
        <taxon>Arachnida</taxon>
        <taxon>Acari</taxon>
        <taxon>Acariformes</taxon>
        <taxon>Trombidiformes</taxon>
        <taxon>Prostigmata</taxon>
        <taxon>Anystina</taxon>
        <taxon>Parasitengona</taxon>
        <taxon>Trombiculoidea</taxon>
        <taxon>Trombiculidae</taxon>
        <taxon>Leptotrombidium</taxon>
    </lineage>
</organism>
<dbReference type="PANTHER" id="PTHR11412:SF136">
    <property type="entry name" value="CD109 ANTIGEN"/>
    <property type="match status" value="1"/>
</dbReference>
<evidence type="ECO:0000313" key="5">
    <source>
        <dbReference type="Proteomes" id="UP000288716"/>
    </source>
</evidence>
<evidence type="ECO:0000259" key="3">
    <source>
        <dbReference type="SMART" id="SM01360"/>
    </source>
</evidence>
<dbReference type="STRING" id="299467.A0A443S248"/>
<dbReference type="Pfam" id="PF07703">
    <property type="entry name" value="A2M_BRD"/>
    <property type="match status" value="1"/>
</dbReference>
<dbReference type="Pfam" id="PF00207">
    <property type="entry name" value="A2M"/>
    <property type="match status" value="1"/>
</dbReference>
<evidence type="ECO:0000256" key="1">
    <source>
        <dbReference type="ARBA" id="ARBA00022729"/>
    </source>
</evidence>
<dbReference type="Gene3D" id="2.60.40.10">
    <property type="entry name" value="Immunoglobulins"/>
    <property type="match status" value="2"/>
</dbReference>
<reference evidence="4 5" key="1">
    <citation type="journal article" date="2018" name="Gigascience">
        <title>Genomes of trombidid mites reveal novel predicted allergens and laterally-transferred genes associated with secondary metabolism.</title>
        <authorList>
            <person name="Dong X."/>
            <person name="Chaisiri K."/>
            <person name="Xia D."/>
            <person name="Armstrong S.D."/>
            <person name="Fang Y."/>
            <person name="Donnelly M.J."/>
            <person name="Kadowaki T."/>
            <person name="McGarry J.W."/>
            <person name="Darby A.C."/>
            <person name="Makepeace B.L."/>
        </authorList>
    </citation>
    <scope>NUCLEOTIDE SEQUENCE [LARGE SCALE GENOMIC DNA]</scope>
    <source>
        <strain evidence="4">UoL-UT</strain>
    </source>
</reference>
<dbReference type="InterPro" id="IPR014756">
    <property type="entry name" value="Ig_E-set"/>
</dbReference>
<dbReference type="EMBL" id="NCKV01011571">
    <property type="protein sequence ID" value="RWS21608.1"/>
    <property type="molecule type" value="Genomic_DNA"/>
</dbReference>
<dbReference type="InterPro" id="IPR050473">
    <property type="entry name" value="A2M/Complement_sys"/>
</dbReference>
<sequence>MKILVRHLDYVNEIFEFEANVKDSLTGKVYNKTNNVHVYNDKYKIELLKPDKRFRMNSNYTNFVKLLNIDGSPVVKSDKKLKIVYGFGYEGKGQQKSVETNVVNGIAKLNFRIEDNGELPFNETVGNQTMLRNDYMKSVVSMDAHYDGERLYLPVIDEDTNNCSLDLNIKDEEFEKAYNVGEEIEFEFSDQLKSRHAVVYNVVTRKGVIVADQINNPKIRSFKVKVTSEFYPKANIVVHSFCGGTLPAETITVNVNSFDERISLLKTGNDIESKDVKGAIEKQIGCNGNDYLSSCSPDSNYERESNEKLQDSGLIHFTNIRYPRMVMYYDSEVLRSGVIDTNNTGKSSITRQIPDSITSWFITSFAINKEDGFGLSDTKSKIKVFRPFFIRPSLPYSVIRGETVAIPVTVYNYVNTPQTVELQMENNGEFEFVTAEAEENEIAFSKDTKTKNVVVPANDGLTVSFLVKPKKVGYISIKVIAISASSTDGIIEKLLVKPEGDTVYKNKAKLLNLKSGEKVEEVIDINLPENK</sequence>
<dbReference type="GO" id="GO:0004866">
    <property type="term" value="F:endopeptidase inhibitor activity"/>
    <property type="evidence" value="ECO:0007669"/>
    <property type="project" value="InterPro"/>
</dbReference>
<gene>
    <name evidence="4" type="ORF">B4U80_05991</name>
</gene>
<dbReference type="VEuPathDB" id="VectorBase:LDEU010432"/>
<dbReference type="PANTHER" id="PTHR11412">
    <property type="entry name" value="MACROGLOBULIN / COMPLEMENT"/>
    <property type="match status" value="1"/>
</dbReference>
<name>A0A443S248_9ACAR</name>
<dbReference type="InterPro" id="IPR011625">
    <property type="entry name" value="A2M_N_BRD"/>
</dbReference>
<accession>A0A443S248</accession>
<dbReference type="AlphaFoldDB" id="A0A443S248"/>
<evidence type="ECO:0000256" key="2">
    <source>
        <dbReference type="ARBA" id="ARBA00022966"/>
    </source>
</evidence>
<feature type="non-terminal residue" evidence="4">
    <location>
        <position position="531"/>
    </location>
</feature>
<proteinExistence type="predicted"/>
<keyword evidence="5" id="KW-1185">Reference proteome</keyword>
<dbReference type="InterPro" id="IPR013783">
    <property type="entry name" value="Ig-like_fold"/>
</dbReference>
<keyword evidence="2" id="KW-0882">Thioester bond</keyword>
<dbReference type="SMART" id="SM01360">
    <property type="entry name" value="A2M"/>
    <property type="match status" value="1"/>
</dbReference>
<dbReference type="OrthoDB" id="6359008at2759"/>
<dbReference type="SUPFAM" id="SSF81296">
    <property type="entry name" value="E set domains"/>
    <property type="match status" value="1"/>
</dbReference>
<comment type="caution">
    <text evidence="4">The sequence shown here is derived from an EMBL/GenBank/DDBJ whole genome shotgun (WGS) entry which is preliminary data.</text>
</comment>
<feature type="domain" description="Alpha-2-macroglobulin" evidence="3">
    <location>
        <begin position="333"/>
        <end position="424"/>
    </location>
</feature>
<protein>
    <submittedName>
        <fullName evidence="4">CD109 antigen-like protein</fullName>
    </submittedName>
</protein>